<dbReference type="Pfam" id="PF14765">
    <property type="entry name" value="PS-DH"/>
    <property type="match status" value="2"/>
</dbReference>
<dbReference type="InterPro" id="IPR015083">
    <property type="entry name" value="NorB/c/GfsB-D-like_docking"/>
</dbReference>
<dbReference type="InterPro" id="IPR036291">
    <property type="entry name" value="NAD(P)-bd_dom_sf"/>
</dbReference>
<name>A0ABW7DT80_STRRO</name>
<dbReference type="InterPro" id="IPR049551">
    <property type="entry name" value="PKS_DH_C"/>
</dbReference>
<dbReference type="InterPro" id="IPR014030">
    <property type="entry name" value="Ketoacyl_synth_N"/>
</dbReference>
<evidence type="ECO:0000313" key="14">
    <source>
        <dbReference type="EMBL" id="MFG6294056.1"/>
    </source>
</evidence>
<dbReference type="SUPFAM" id="SSF52151">
    <property type="entry name" value="FabD/lysophospholipase-like"/>
    <property type="match status" value="2"/>
</dbReference>
<dbReference type="Pfam" id="PF08659">
    <property type="entry name" value="KR"/>
    <property type="match status" value="2"/>
</dbReference>
<dbReference type="SUPFAM" id="SSF47336">
    <property type="entry name" value="ACP-like"/>
    <property type="match status" value="2"/>
</dbReference>
<reference evidence="14 15" key="1">
    <citation type="submission" date="2024-10" db="EMBL/GenBank/DDBJ databases">
        <title>Draft genome assembly of a novel steroid transforming actinomycete isolated from African clawed frog Xenopus laevis.</title>
        <authorList>
            <person name="Bragin E."/>
            <person name="Kollerov V."/>
            <person name="Donova M.V."/>
        </authorList>
    </citation>
    <scope>NUCLEOTIDE SEQUENCE [LARGE SCALE GENOMIC DNA]</scope>
    <source>
        <strain evidence="14 15">MTOC-St3</strain>
    </source>
</reference>
<dbReference type="InterPro" id="IPR049552">
    <property type="entry name" value="PKS_DH_N"/>
</dbReference>
<keyword evidence="8" id="KW-0012">Acyltransferase</keyword>
<dbReference type="Proteomes" id="UP001605990">
    <property type="component" value="Unassembled WGS sequence"/>
</dbReference>
<dbReference type="InterPro" id="IPR006162">
    <property type="entry name" value="Ppantetheine_attach_site"/>
</dbReference>
<dbReference type="InterPro" id="IPR020807">
    <property type="entry name" value="PKS_DH"/>
</dbReference>
<keyword evidence="6" id="KW-0045">Antibiotic biosynthesis</keyword>
<dbReference type="InterPro" id="IPR014031">
    <property type="entry name" value="Ketoacyl_synth_C"/>
</dbReference>
<dbReference type="InterPro" id="IPR016039">
    <property type="entry name" value="Thiolase-like"/>
</dbReference>
<evidence type="ECO:0000256" key="7">
    <source>
        <dbReference type="ARBA" id="ARBA00023268"/>
    </source>
</evidence>
<dbReference type="SMART" id="SM00822">
    <property type="entry name" value="PKS_KR"/>
    <property type="match status" value="2"/>
</dbReference>
<keyword evidence="3" id="KW-0596">Phosphopantetheine</keyword>
<feature type="active site" description="Proton acceptor; for dehydratase activity" evidence="9">
    <location>
        <position position="942"/>
    </location>
</feature>
<keyword evidence="15" id="KW-1185">Reference proteome</keyword>
<dbReference type="SUPFAM" id="SSF53901">
    <property type="entry name" value="Thiolase-like"/>
    <property type="match status" value="2"/>
</dbReference>
<dbReference type="Pfam" id="PF00550">
    <property type="entry name" value="PP-binding"/>
    <property type="match status" value="2"/>
</dbReference>
<dbReference type="Pfam" id="PF00109">
    <property type="entry name" value="ketoacyl-synt"/>
    <property type="match status" value="2"/>
</dbReference>
<dbReference type="PROSITE" id="PS00012">
    <property type="entry name" value="PHOSPHOPANTETHEINE"/>
    <property type="match status" value="2"/>
</dbReference>
<evidence type="ECO:0000256" key="10">
    <source>
        <dbReference type="SAM" id="MobiDB-lite"/>
    </source>
</evidence>
<dbReference type="CDD" id="cd00833">
    <property type="entry name" value="PKS"/>
    <property type="match status" value="2"/>
</dbReference>
<proteinExistence type="predicted"/>
<feature type="active site" description="Proton donor; for dehydratase activity" evidence="9">
    <location>
        <position position="2848"/>
    </location>
</feature>
<dbReference type="Gene3D" id="3.40.47.10">
    <property type="match status" value="2"/>
</dbReference>
<dbReference type="PROSITE" id="PS00606">
    <property type="entry name" value="KS3_1"/>
    <property type="match status" value="2"/>
</dbReference>
<feature type="domain" description="Ketosynthase family 3 (KS3)" evidence="12">
    <location>
        <begin position="35"/>
        <end position="462"/>
    </location>
</feature>
<dbReference type="Pfam" id="PF16197">
    <property type="entry name" value="KAsynt_C_assoc"/>
    <property type="match status" value="2"/>
</dbReference>
<dbReference type="InterPro" id="IPR050091">
    <property type="entry name" value="PKS_NRPS_Biosynth_Enz"/>
</dbReference>
<dbReference type="Pfam" id="PF02801">
    <property type="entry name" value="Ketoacyl-synt_C"/>
    <property type="match status" value="2"/>
</dbReference>
<feature type="region of interest" description="C-terminal hotdog fold" evidence="9">
    <location>
        <begin position="2788"/>
        <end position="2926"/>
    </location>
</feature>
<feature type="region of interest" description="Disordered" evidence="10">
    <location>
        <begin position="2737"/>
        <end position="2763"/>
    </location>
</feature>
<feature type="region of interest" description="N-terminal hotdog fold" evidence="9">
    <location>
        <begin position="2647"/>
        <end position="2772"/>
    </location>
</feature>
<dbReference type="Pfam" id="PF08990">
    <property type="entry name" value="Docking"/>
    <property type="match status" value="1"/>
</dbReference>
<protein>
    <submittedName>
        <fullName evidence="14">SDR family NAD(P)-dependent oxidoreductase</fullName>
    </submittedName>
</protein>
<keyword evidence="4" id="KW-0597">Phosphoprotein</keyword>
<dbReference type="Gene3D" id="3.40.50.720">
    <property type="entry name" value="NAD(P)-binding Rossmann-like Domain"/>
    <property type="match status" value="2"/>
</dbReference>
<dbReference type="PROSITE" id="PS52004">
    <property type="entry name" value="KS3_2"/>
    <property type="match status" value="2"/>
</dbReference>
<dbReference type="Gene3D" id="3.30.70.3290">
    <property type="match status" value="2"/>
</dbReference>
<evidence type="ECO:0000259" key="13">
    <source>
        <dbReference type="PROSITE" id="PS52019"/>
    </source>
</evidence>
<dbReference type="InterPro" id="IPR013968">
    <property type="entry name" value="PKS_KR"/>
</dbReference>
<keyword evidence="7" id="KW-0511">Multifunctional enzyme</keyword>
<dbReference type="SMART" id="SM00823">
    <property type="entry name" value="PKS_PP"/>
    <property type="match status" value="2"/>
</dbReference>
<feature type="active site" description="Proton donor; for dehydratase activity" evidence="9">
    <location>
        <position position="1111"/>
    </location>
</feature>
<dbReference type="InterPro" id="IPR055123">
    <property type="entry name" value="SpnB-like_Rossmann"/>
</dbReference>
<dbReference type="Pfam" id="PF00698">
    <property type="entry name" value="Acyl_transf_1"/>
    <property type="match status" value="2"/>
</dbReference>
<dbReference type="InterPro" id="IPR016036">
    <property type="entry name" value="Malonyl_transacylase_ACP-bd"/>
</dbReference>
<dbReference type="Pfam" id="PF21089">
    <property type="entry name" value="PKS_DH_N"/>
    <property type="match status" value="2"/>
</dbReference>
<dbReference type="InterPro" id="IPR057326">
    <property type="entry name" value="KR_dom"/>
</dbReference>
<sequence>MRMSNEEKLLDYLKRTTADLREARRRLSEAEQSEREPIAIVGMSCRLPGGVTTPEELWQLVADGRDGITPFPRERGWDVDGLYDPDPDKSGKSYVRDGGFLDGAAEFDAGFFGISPREALAMDPQQRLLLETSWEALERAGIDPTSLRGSRTGVFGGVMYCDYGSGGTAVPEDLEAYLAAGSVASIVSGRVSYTLGLEGPAVSVDTACSSSLVSLHLAAQALRRGECSLALVGGVTVMTQPNMFVEYSRQRALSPDGRCKAFSAGADGTGWSEGVGVLVVERLSDARRNGHRVLAVVRGSAVNQDGASSGFTAPNGPSQQRVIRQALTAAGLSAADVDAVEAHGTGTTLGDPIEAQALLATYGQERPEDGAPLWLGSLKSNIGHAQAAAGVAGVIKMVMAMRHGVLPRTLHVDEPSPHVDWSAGAVELLTEARPWVQGGRPRRAGVSSFGISGTNAHVILEEAPPVQEEAEEEAAAPLPVVPWVLSGRGEGALRAQAERLAGYVAGREDLSPLDVGFSLATTRSVLEHRGVVVGRDREELLSGLAGVFSGERSGGMPVAGRTAFVFSGQGSQRAGMGRELYDAFPVFARALGEVVEALGLPLREVMWDGEGLDRTGFTQPALFAHEVALYRLLESWGVRPDMVAGHSVGELSAAHVAGVLSLEDAATLVAARARLMEALPDGGAMIAVQATEEDVRKHLIDGVDIAAVNGPRSVVISGATEAVTEVAGHFERTTRLKVSHPFHSPLMEPMLDEFRRVASGLTYHAPAVPVVSNVTGRLAEPGELQDPEYWVRHVRGTVRYHDGIRTLEGEGVRTFVEVGPQAVLAGLGCGDDGVFVAAQRRDRAEAVQLVTALGELHTRGVTVDWEAFFAGRGARTVDLPTYAFQRERFWLDAALTVGDPSGLGQRSAEHPLLGAMLSLPGSDGVVLTGRLSLSTHPWLADHAVLGTTLLPGTAFVELALHAGDQVGCPVLDELTIEAPLVLPEHEGVAVQVVVEGPDSSGTRHLLIHSRLESAPSDEPWARNATGVLTAADPDGAAHAADLRVWPPQGAVPLPADGFYERLTERGFGYGPVFQGLRAAWRRDGELFAEVALPDSALDDAAAFGLHPALLDAALHVSILEEQEGEESPSIPFSWSGVRLHATGAAVLRVRVSADGGTVTVADTHGAPVADVRNITARPVSADRLGGGSGEEREALYQVEWLQVPGPVTPDTSWALLGQSPLAGDHDVAVFPDVAALVAAVAEGAPLPEAVVLDAHHLGDTAESTPYLPDRMRSFTSRVLPVLQQWLEHDLLAATRLVVVTRGAAGADAAAVDVAQAPVWGLVRAAAEEMPGRFGLLDLDPGQDGEAPDPTALAEALGSRQGELALRGDRMLMPRLSAIDSGADAATEGPWDPDGTVLITGGTGGLGSLVARHLVAEHGVRHLLLISRSGMAAQGAADLVEELSASGAEVSVEQCDVADREALAEVLAAIPADRPLRGVVHTAGIAEGGLVTTLTPESMERVMRPKADAAWNLHVLTRDADLTAFVMFSSSGGLILAAGQGDYAAANVFLDALAQNRRATGLPATSLAYATWDPPVGLTAQLTDVDLNRIRSLGVPAIKTHQAFSLFDQALTTEHALLAPLVLNTAVLHTRRRGAWIGGGTELPPLLRPATQSAHRAARPVAGGPAAAGEGGRGTGGLAGQLAGLPEPKARETLLDLVRSHAAWVLGHASADPIDPDRAFLELGYDSLTALELRNRLKIVSGVPLPTTVVFDYPSARSLADLLMEELLGDREDTATPATAPASGGGATADDEPIAIVGIGCRYPGGVTGPDDLWRMVADGIDGISEFPADRGWEVERLYDPDMAAPHSSYVKHGGFLHDAAEFDPDFFGISPREALTMDPQQRVLLETAWEALEHAGIRPSALKGSATGVFAGVMYHDYLTGRSSGSVVAGRVSYALGLEGPAMSVDTACSSSLVSLHLAAQALRNGECSLALAGGVAVMATPDSFVEFSRQRGLSPDGRCRAFSAGADGTGWSEGVGVLVVERLSDARRNGHRVLAVVRGSAVNQDGASNGLTAPNGPSQQRVIRQALTAAGLSAADVDAVEAHGTGTTLGDPIEAQALLATYGQERPDTGAPLWLGSLKSNIGHAQAAAGVGGVIKMVMAMRHGVLPRTLHVDEPSPHVDWSAGAVELLTEARPWVQGGRPRRAGVSSFGFSGTNAHVILEEAPPVQEEAAAEALAPLPVVPWVLSGRGEGALRAQAERLAEYVAGREELSPLDVAFSLATARSVFEHRAVVVGRDREELLSGLATVVSGGTPVQGKTAFVFSGQGSQRAGMGRELYDAFPVFARALDEVIEALGLPLREVMWDGEGLDRTGFTQPALFAHEVALYRLLESWGVRPDMVAGHSVGELTAAHVAGVLSLEDAATLVAARARLMEALPDGGAMIAVQATEEEVRKHLIEGVDIAAVNGPASVVVSGAVEAVTEVAAHFERTTRLKVSHAFHSPLMEPMLAEFGKIAAELTYHAPVLPVVSNVTGRLAEPGDLQDPEYWVRHVRGTVRYHDGIRTLEGEGVRTFVEVGPQAVLAGLGCGDEAIFLAAQRRDRPEAIQLVTTLGELHTRGVTVDWQAFFAGRGARTVDLPTYAFQHKRYWINSLDTGADISAAGLESAQHPLLGAVLSAPQGDGVTLTGRVSRETQPWLADHTVGGSVLLPGTAFVEMAVRAGDEVGSPVVEELTIEAPLVLPERGALMVQVTVGEADDSGRRTVSVHSRSEDDTSETAWTRHAGGTLAEETDAVPPVGAPDMRTWPPRGATALELDGFYDALTDHGLRYGPAFQGLRAAWRHGDTLFAEVTLPDHLIDGGAYGLHPALLDAALHAHLAEVVDGESRADGTDGPAIPFSWNGVRLHSAGATVLRVRLTGDGLEAFDATGSPVLSVESLATRPLPADPHGPGLPAVLGDGGALHRVNWVPVPETAEQDSVPSWAVVGGAASGDNGYPDWATLVEAVGEGEGRAPDVVLLPVSATGAAITPAGPGAAAEDVPARVRAAVHHTLTGLRALLGEDKLAGSVLAVVTHRAVDTGAGDTAGDASGLAQAAVWGLVRSAQEEEPGRVVLLDQETPDTPHAVLAAYAVRGEPQLALRDGGPRVPRLHRVEGAPDGVTAGVGGTEGWKPDGTVLVTGGTGDLGRLVARHLVTDHGRRDLLLVSRRGAEAPGADTLVADLTELGARVRIAACDTGDREALARLLAGIPEDRPLTAVVHAAGVMDNALIGGLSEEQIDTVLRPKADTAWHLHELTRDQDLGGFVLFSSAAGVLGAAGQGNYAAANAFLDALARHRRDQGLPGQSLAWGLWQGGVGMARDMGEADRLRMRRGGVDSLTVEDGLRLFSQALGTDEPVLLPVSLDPAALRAAGADVQAILLDLVPAGHGRRTRTRAGAGTGGARALTEHLAGLPAGERAHAVADLVRAHVGAVLGHTGPDAIDPDVTFQQLGFDSLAGIELRNQLKAATGLHLSAAVVFDQPTPAALARHLAEELAVDDADASRSVLADVDRLEAALAALSPADGDATRITGRLEALIRTWQGRLGDRPQPDDRHDDDLAAATDEELFQALDSELGL</sequence>
<evidence type="ECO:0000259" key="11">
    <source>
        <dbReference type="PROSITE" id="PS50075"/>
    </source>
</evidence>
<evidence type="ECO:0000256" key="8">
    <source>
        <dbReference type="ARBA" id="ARBA00023315"/>
    </source>
</evidence>
<gene>
    <name evidence="14" type="ORF">ACGU38_01610</name>
</gene>
<feature type="domain" description="Carrier" evidence="11">
    <location>
        <begin position="3433"/>
        <end position="3508"/>
    </location>
</feature>
<dbReference type="PANTHER" id="PTHR43775:SF51">
    <property type="entry name" value="INACTIVE PHENOLPHTHIOCEROL SYNTHESIS POLYKETIDE SYNTHASE TYPE I PKS1-RELATED"/>
    <property type="match status" value="1"/>
</dbReference>
<dbReference type="PANTHER" id="PTHR43775">
    <property type="entry name" value="FATTY ACID SYNTHASE"/>
    <property type="match status" value="1"/>
</dbReference>
<evidence type="ECO:0000256" key="2">
    <source>
        <dbReference type="ARBA" id="ARBA00004792"/>
    </source>
</evidence>
<dbReference type="SMART" id="SM00825">
    <property type="entry name" value="PKS_KS"/>
    <property type="match status" value="2"/>
</dbReference>
<dbReference type="SUPFAM" id="SSF51735">
    <property type="entry name" value="NAD(P)-binding Rossmann-fold domains"/>
    <property type="match status" value="4"/>
</dbReference>
<dbReference type="Pfam" id="PF22953">
    <property type="entry name" value="SpnB_Rossmann"/>
    <property type="match status" value="2"/>
</dbReference>
<dbReference type="InterPro" id="IPR036736">
    <property type="entry name" value="ACP-like_sf"/>
</dbReference>
<dbReference type="InterPro" id="IPR014043">
    <property type="entry name" value="Acyl_transferase_dom"/>
</dbReference>
<dbReference type="Gene3D" id="3.10.129.110">
    <property type="entry name" value="Polyketide synthase dehydratase"/>
    <property type="match status" value="2"/>
</dbReference>
<dbReference type="CDD" id="cd08956">
    <property type="entry name" value="KR_3_FAS_SDR_x"/>
    <property type="match status" value="2"/>
</dbReference>
<dbReference type="InterPro" id="IPR016035">
    <property type="entry name" value="Acyl_Trfase/lysoPLipase"/>
</dbReference>
<dbReference type="PROSITE" id="PS52019">
    <property type="entry name" value="PKS_MFAS_DH"/>
    <property type="match status" value="2"/>
</dbReference>
<dbReference type="RefSeq" id="WP_394392651.1">
    <property type="nucleotide sequence ID" value="NZ_JBIENY010000029.1"/>
</dbReference>
<comment type="cofactor">
    <cofactor evidence="1">
        <name>pantetheine 4'-phosphate</name>
        <dbReference type="ChEBI" id="CHEBI:47942"/>
    </cofactor>
</comment>
<dbReference type="InterPro" id="IPR032821">
    <property type="entry name" value="PKS_assoc"/>
</dbReference>
<evidence type="ECO:0000256" key="4">
    <source>
        <dbReference type="ARBA" id="ARBA00022553"/>
    </source>
</evidence>
<dbReference type="Gene3D" id="1.10.1200.10">
    <property type="entry name" value="ACP-like"/>
    <property type="match status" value="2"/>
</dbReference>
<dbReference type="Gene3D" id="3.40.366.10">
    <property type="entry name" value="Malonyl-Coenzyme A Acyl Carrier Protein, domain 2"/>
    <property type="match status" value="2"/>
</dbReference>
<evidence type="ECO:0000256" key="3">
    <source>
        <dbReference type="ARBA" id="ARBA00022450"/>
    </source>
</evidence>
<comment type="pathway">
    <text evidence="2">Antibiotic biosynthesis.</text>
</comment>
<dbReference type="EMBL" id="JBIENY010000029">
    <property type="protein sequence ID" value="MFG6294056.1"/>
    <property type="molecule type" value="Genomic_DNA"/>
</dbReference>
<evidence type="ECO:0000256" key="9">
    <source>
        <dbReference type="PROSITE-ProRule" id="PRU01363"/>
    </source>
</evidence>
<evidence type="ECO:0000256" key="1">
    <source>
        <dbReference type="ARBA" id="ARBA00001957"/>
    </source>
</evidence>
<dbReference type="PROSITE" id="PS50075">
    <property type="entry name" value="CARRIER"/>
    <property type="match status" value="2"/>
</dbReference>
<dbReference type="SUPFAM" id="SSF55048">
    <property type="entry name" value="Probable ACP-binding domain of malonyl-CoA ACP transacylase"/>
    <property type="match status" value="2"/>
</dbReference>
<dbReference type="InterPro" id="IPR001227">
    <property type="entry name" value="Ac_transferase_dom_sf"/>
</dbReference>
<feature type="region of interest" description="C-terminal hotdog fold" evidence="9">
    <location>
        <begin position="1050"/>
        <end position="1185"/>
    </location>
</feature>
<feature type="domain" description="PKS/mFAS DH" evidence="13">
    <location>
        <begin position="2647"/>
        <end position="2926"/>
    </location>
</feature>
<comment type="caution">
    <text evidence="14">The sequence shown here is derived from an EMBL/GenBank/DDBJ whole genome shotgun (WGS) entry which is preliminary data.</text>
</comment>
<organism evidence="14 15">
    <name type="scientific">Streptomyces rochei</name>
    <name type="common">Streptomyces parvullus</name>
    <dbReference type="NCBI Taxonomy" id="1928"/>
    <lineage>
        <taxon>Bacteria</taxon>
        <taxon>Bacillati</taxon>
        <taxon>Actinomycetota</taxon>
        <taxon>Actinomycetes</taxon>
        <taxon>Kitasatosporales</taxon>
        <taxon>Streptomycetaceae</taxon>
        <taxon>Streptomyces</taxon>
        <taxon>Streptomyces rochei group</taxon>
    </lineage>
</organism>
<dbReference type="InterPro" id="IPR018201">
    <property type="entry name" value="Ketoacyl_synth_AS"/>
</dbReference>
<evidence type="ECO:0000313" key="15">
    <source>
        <dbReference type="Proteomes" id="UP001605990"/>
    </source>
</evidence>
<feature type="active site" description="Proton acceptor; for dehydratase activity" evidence="9">
    <location>
        <position position="2679"/>
    </location>
</feature>
<feature type="domain" description="PKS/mFAS DH" evidence="13">
    <location>
        <begin position="910"/>
        <end position="1185"/>
    </location>
</feature>
<evidence type="ECO:0000259" key="12">
    <source>
        <dbReference type="PROSITE" id="PS52004"/>
    </source>
</evidence>
<feature type="domain" description="Carrier" evidence="11">
    <location>
        <begin position="1691"/>
        <end position="1766"/>
    </location>
</feature>
<evidence type="ECO:0000256" key="5">
    <source>
        <dbReference type="ARBA" id="ARBA00022679"/>
    </source>
</evidence>
<dbReference type="SMART" id="SM00827">
    <property type="entry name" value="PKS_AT"/>
    <property type="match status" value="2"/>
</dbReference>
<feature type="region of interest" description="N-terminal hotdog fold" evidence="9">
    <location>
        <begin position="910"/>
        <end position="1035"/>
    </location>
</feature>
<evidence type="ECO:0000256" key="6">
    <source>
        <dbReference type="ARBA" id="ARBA00023194"/>
    </source>
</evidence>
<dbReference type="InterPro" id="IPR042104">
    <property type="entry name" value="PKS_dehydratase_sf"/>
</dbReference>
<dbReference type="InterPro" id="IPR009081">
    <property type="entry name" value="PP-bd_ACP"/>
</dbReference>
<accession>A0ABW7DT80</accession>
<dbReference type="InterPro" id="IPR020806">
    <property type="entry name" value="PKS_PP-bd"/>
</dbReference>
<keyword evidence="5" id="KW-0808">Transferase</keyword>
<dbReference type="SMART" id="SM01294">
    <property type="entry name" value="PKS_PP_betabranch"/>
    <property type="match status" value="2"/>
</dbReference>
<dbReference type="InterPro" id="IPR049900">
    <property type="entry name" value="PKS_mFAS_DH"/>
</dbReference>
<dbReference type="InterPro" id="IPR020841">
    <property type="entry name" value="PKS_Beta-ketoAc_synthase_dom"/>
</dbReference>
<feature type="domain" description="Ketosynthase family 3 (KS3)" evidence="12">
    <location>
        <begin position="1790"/>
        <end position="2203"/>
    </location>
</feature>
<dbReference type="SMART" id="SM00826">
    <property type="entry name" value="PKS_DH"/>
    <property type="match status" value="2"/>
</dbReference>